<dbReference type="Proteomes" id="UP000516421">
    <property type="component" value="Chromosome"/>
</dbReference>
<evidence type="ECO:0000259" key="2">
    <source>
        <dbReference type="SMART" id="SM00834"/>
    </source>
</evidence>
<dbReference type="NCBIfam" id="TIGR02605">
    <property type="entry name" value="CxxC_CxxC_SSSS"/>
    <property type="match status" value="1"/>
</dbReference>
<dbReference type="RefSeq" id="WP_145177321.1">
    <property type="nucleotide sequence ID" value="NZ_CP061538.1"/>
</dbReference>
<dbReference type="Pfam" id="PF09723">
    <property type="entry name" value="Zn_ribbon_8"/>
    <property type="match status" value="1"/>
</dbReference>
<feature type="compositionally biased region" description="Polar residues" evidence="1">
    <location>
        <begin position="58"/>
        <end position="73"/>
    </location>
</feature>
<dbReference type="AlphaFoldDB" id="A0A7H2BK22"/>
<evidence type="ECO:0000256" key="1">
    <source>
        <dbReference type="SAM" id="MobiDB-lite"/>
    </source>
</evidence>
<keyword evidence="4" id="KW-1185">Reference proteome</keyword>
<dbReference type="KEGG" id="rama:IDM48_00715"/>
<name>A0A7H2BK22_9MICC</name>
<gene>
    <name evidence="3" type="ORF">IDM48_00715</name>
</gene>
<feature type="region of interest" description="Disordered" evidence="1">
    <location>
        <begin position="58"/>
        <end position="93"/>
    </location>
</feature>
<accession>A0A7H2BK22</accession>
<reference evidence="3 4" key="1">
    <citation type="submission" date="2020-09" db="EMBL/GenBank/DDBJ databases">
        <title>Investigation of environmental microbe.</title>
        <authorList>
            <person name="Ou Y."/>
            <person name="Kang Q."/>
        </authorList>
    </citation>
    <scope>NUCLEOTIDE SEQUENCE [LARGE SCALE GENOMIC DNA]</scope>
    <source>
        <strain evidence="3 4">KJZ-9</strain>
    </source>
</reference>
<evidence type="ECO:0000313" key="3">
    <source>
        <dbReference type="EMBL" id="QNV40018.1"/>
    </source>
</evidence>
<protein>
    <submittedName>
        <fullName evidence="3">Zinc ribbon domain-containing protein</fullName>
    </submittedName>
</protein>
<feature type="domain" description="Putative regulatory protein FmdB zinc ribbon" evidence="2">
    <location>
        <begin position="1"/>
        <end position="41"/>
    </location>
</feature>
<proteinExistence type="predicted"/>
<dbReference type="InterPro" id="IPR013429">
    <property type="entry name" value="Regulatory_FmdB_Zinc_ribbon"/>
</dbReference>
<organism evidence="3 4">
    <name type="scientific">Rothia amarae</name>
    <dbReference type="NCBI Taxonomy" id="169480"/>
    <lineage>
        <taxon>Bacteria</taxon>
        <taxon>Bacillati</taxon>
        <taxon>Actinomycetota</taxon>
        <taxon>Actinomycetes</taxon>
        <taxon>Micrococcales</taxon>
        <taxon>Micrococcaceae</taxon>
        <taxon>Rothia</taxon>
    </lineage>
</organism>
<dbReference type="EMBL" id="CP061538">
    <property type="protein sequence ID" value="QNV40018.1"/>
    <property type="molecule type" value="Genomic_DNA"/>
</dbReference>
<dbReference type="SMART" id="SM00834">
    <property type="entry name" value="CxxC_CXXC_SSSS"/>
    <property type="match status" value="1"/>
</dbReference>
<sequence length="93" mass="10159">MPLYEYKCPHCGIFEQQHPMASVPKTVVCTQCSSKARKLISAIGLSQINSTRAKLIDSTNASAHEPQVVTSKPGTVKPARVTHNPLHTKLPRP</sequence>
<evidence type="ECO:0000313" key="4">
    <source>
        <dbReference type="Proteomes" id="UP000516421"/>
    </source>
</evidence>